<dbReference type="InterPro" id="IPR036420">
    <property type="entry name" value="BRCT_dom_sf"/>
</dbReference>
<dbReference type="PANTHER" id="PTHR14625">
    <property type="entry name" value="MICROCEPHALIN"/>
    <property type="match status" value="1"/>
</dbReference>
<reference evidence="3" key="1">
    <citation type="submission" date="2022-08" db="UniProtKB">
        <authorList>
            <consortium name="EnsemblMetazoa"/>
        </authorList>
    </citation>
    <scope>IDENTIFICATION</scope>
    <source>
        <strain evidence="3">Dongola</strain>
    </source>
</reference>
<dbReference type="Gene3D" id="3.40.50.10190">
    <property type="entry name" value="BRCT domain"/>
    <property type="match status" value="3"/>
</dbReference>
<feature type="region of interest" description="Disordered" evidence="1">
    <location>
        <begin position="403"/>
        <end position="466"/>
    </location>
</feature>
<dbReference type="EnsemblMetazoa" id="AARA008019-RA">
    <property type="protein sequence ID" value="AARA008019-PA"/>
    <property type="gene ID" value="AARA008019"/>
</dbReference>
<dbReference type="AlphaFoldDB" id="A0A182I372"/>
<feature type="compositionally biased region" description="Polar residues" evidence="1">
    <location>
        <begin position="994"/>
        <end position="1006"/>
    </location>
</feature>
<dbReference type="PROSITE" id="PS50172">
    <property type="entry name" value="BRCT"/>
    <property type="match status" value="2"/>
</dbReference>
<organism evidence="3 4">
    <name type="scientific">Anopheles arabiensis</name>
    <name type="common">Mosquito</name>
    <dbReference type="NCBI Taxonomy" id="7173"/>
    <lineage>
        <taxon>Eukaryota</taxon>
        <taxon>Metazoa</taxon>
        <taxon>Ecdysozoa</taxon>
        <taxon>Arthropoda</taxon>
        <taxon>Hexapoda</taxon>
        <taxon>Insecta</taxon>
        <taxon>Pterygota</taxon>
        <taxon>Neoptera</taxon>
        <taxon>Endopterygota</taxon>
        <taxon>Diptera</taxon>
        <taxon>Nematocera</taxon>
        <taxon>Culicoidea</taxon>
        <taxon>Culicidae</taxon>
        <taxon>Anophelinae</taxon>
        <taxon>Anopheles</taxon>
    </lineage>
</organism>
<dbReference type="GeneID" id="120894459"/>
<feature type="region of interest" description="Disordered" evidence="1">
    <location>
        <begin position="33"/>
        <end position="65"/>
    </location>
</feature>
<feature type="region of interest" description="Disordered" evidence="1">
    <location>
        <begin position="886"/>
        <end position="1034"/>
    </location>
</feature>
<name>A0A182I372_ANOAR</name>
<feature type="domain" description="BRCT" evidence="2">
    <location>
        <begin position="202"/>
        <end position="292"/>
    </location>
</feature>
<feature type="region of interest" description="Disordered" evidence="1">
    <location>
        <begin position="80"/>
        <end position="108"/>
    </location>
</feature>
<protein>
    <recommendedName>
        <fullName evidence="2">BRCT domain-containing protein</fullName>
    </recommendedName>
</protein>
<dbReference type="CDD" id="cd17736">
    <property type="entry name" value="BRCT_microcephalin_rpt2"/>
    <property type="match status" value="1"/>
</dbReference>
<dbReference type="VEuPathDB" id="VectorBase:AARA008019"/>
<dbReference type="CDD" id="cd17751">
    <property type="entry name" value="BRCT_microcephalin_rpt3"/>
    <property type="match status" value="1"/>
</dbReference>
<feature type="compositionally biased region" description="Polar residues" evidence="1">
    <location>
        <begin position="33"/>
        <end position="50"/>
    </location>
</feature>
<feature type="domain" description="BRCT" evidence="2">
    <location>
        <begin position="1083"/>
        <end position="1150"/>
    </location>
</feature>
<dbReference type="InterPro" id="IPR001357">
    <property type="entry name" value="BRCT_dom"/>
</dbReference>
<evidence type="ECO:0000256" key="1">
    <source>
        <dbReference type="SAM" id="MobiDB-lite"/>
    </source>
</evidence>
<evidence type="ECO:0000313" key="4">
    <source>
        <dbReference type="Proteomes" id="UP000075840"/>
    </source>
</evidence>
<feature type="compositionally biased region" description="Polar residues" evidence="1">
    <location>
        <begin position="895"/>
        <end position="906"/>
    </location>
</feature>
<dbReference type="GO" id="GO:0000278">
    <property type="term" value="P:mitotic cell cycle"/>
    <property type="evidence" value="ECO:0007669"/>
    <property type="project" value="TreeGrafter"/>
</dbReference>
<evidence type="ECO:0000313" key="3">
    <source>
        <dbReference type="EnsemblMetazoa" id="AARA008019-PA"/>
    </source>
</evidence>
<dbReference type="InterPro" id="IPR022047">
    <property type="entry name" value="Microcephalin-like"/>
</dbReference>
<dbReference type="EMBL" id="APCN01000200">
    <property type="status" value="NOT_ANNOTATED_CDS"/>
    <property type="molecule type" value="Genomic_DNA"/>
</dbReference>
<feature type="compositionally biased region" description="Polar residues" evidence="1">
    <location>
        <begin position="569"/>
        <end position="580"/>
    </location>
</feature>
<evidence type="ECO:0000259" key="2">
    <source>
        <dbReference type="PROSITE" id="PS50172"/>
    </source>
</evidence>
<dbReference type="PANTHER" id="PTHR14625:SF3">
    <property type="entry name" value="MICROCEPHALIN"/>
    <property type="match status" value="1"/>
</dbReference>
<dbReference type="SMART" id="SM00292">
    <property type="entry name" value="BRCT"/>
    <property type="match status" value="3"/>
</dbReference>
<dbReference type="KEGG" id="aara:120894459"/>
<accession>A0A182I372</accession>
<feature type="compositionally biased region" description="Polar residues" evidence="1">
    <location>
        <begin position="921"/>
        <end position="932"/>
    </location>
</feature>
<feature type="region of interest" description="Disordered" evidence="1">
    <location>
        <begin position="773"/>
        <end position="841"/>
    </location>
</feature>
<dbReference type="VEuPathDB" id="VectorBase:AARA21_001976"/>
<feature type="compositionally biased region" description="Polar residues" evidence="1">
    <location>
        <begin position="796"/>
        <end position="826"/>
    </location>
</feature>
<feature type="region of interest" description="Disordered" evidence="1">
    <location>
        <begin position="541"/>
        <end position="580"/>
    </location>
</feature>
<dbReference type="Pfam" id="PF00533">
    <property type="entry name" value="BRCT"/>
    <property type="match status" value="1"/>
</dbReference>
<dbReference type="SUPFAM" id="SSF52113">
    <property type="entry name" value="BRCT domain"/>
    <property type="match status" value="3"/>
</dbReference>
<feature type="compositionally biased region" description="Low complexity" evidence="1">
    <location>
        <begin position="413"/>
        <end position="427"/>
    </location>
</feature>
<feature type="region of interest" description="Disordered" evidence="1">
    <location>
        <begin position="714"/>
        <end position="733"/>
    </location>
</feature>
<dbReference type="CDD" id="cd17716">
    <property type="entry name" value="BRCT_microcephalin_rpt1"/>
    <property type="match status" value="1"/>
</dbReference>
<feature type="compositionally biased region" description="Polar residues" evidence="1">
    <location>
        <begin position="88"/>
        <end position="98"/>
    </location>
</feature>
<dbReference type="RefSeq" id="XP_040152987.1">
    <property type="nucleotide sequence ID" value="XM_040297053.1"/>
</dbReference>
<proteinExistence type="predicted"/>
<sequence length="1258" mass="139429">MQRVMLDQSGVTLSPKQKRLSVGFGAGSSVQIHKTATPPAMQQRSSVSTHSESKVVYDDGATPGRRKSLHEALLMRLLSTPSDEPLFQRSSSDAPESQRTADDSFDSCLSGRSSPFELDLLHQTPDAMRCNTPPAVESVQPPNRHLQLLMRDYNSPSATARLRAVRALNSVSKRNAYGNFDVSYAEQDIITEEERQALEKRTIQEVMREVCVYVEVRSGTDNRSDGIKEHIASLGAKVNERLLKDTTHVIFKDGLLSTYQKAKKMNIPIVSILWIEACKRHNCLMNPNDFKISNLERYENPDLFKRIRRQKSMQPGAEAAAGAKKRPNVAAKTKAAPVAPVISPPAKLPVLHRIRKDDRLERILSDFEAENQIDSSADGPIDEYDQMLQAAPMRLLERFRSTPTPMERDEDNPTSATTPTTSFGTNAAREEQTPQEANNETLTRRALFPGSGTKPRSSGTPRGRRKTVMFTPQMTNVEEEQTVADTNCNEIDETPKQTFRKTIVLPNEDATSIETEKSSNASNRRKTIVAAAAATEIDTVPSTTTTARSTRTRRSTLIPSGKEHVSLPKDQQPSLSERNDLNQTEEPITISDSSVQLRPVRVSSRRKTIVAAKEAETSGPAVVTPASNVSKNKRSRRKTIAFGNEENTPPVSAAISMELTKTDLTAKKVISRARGTICSPKDMEMSSITRQNPKGVNPIAGELTKINSTGSVISISSEEGNRPATNAPKDRRRTLFIPTVERATDAIIKASPNDTTRSSLGLSLINRRRTLYTPSHSSTAMEPLEVSETPPPLTDSFHQQSDSRQTHADGSSIVNRPNPTSSSTPKCTVEPPEPTSAPNRRKTLLQQYEDSLVFSSTRAPDRRRRTVFDITMDIMDHRLTEINRQAAAAAAAASSKPQSEEANPTTDRPAPSVAPVEVTLKSPTPQAIQTCMDTYYRKAAKSTEKAPPPQPTEEPPRKRKLFNVQTSEEDIMPRLATVGRSNKTPAATKRRSLAPSSDMKSPTSSLTKKRRTTALFTSQAEPGQCQPEKEGPRKNLFPVGRGLPTMASQYPPNGGQTQQNGGPLLPRQYLATTNLHTEQSTFVKEAIASLDGFIIEANVSDNTTHLVTLEPRRTINLLRALIRGLWIVRYEWIVESYHTGRWLPEERFELKEFSRAVQLNRSERQAFGSQYRNELWADFAPFWISPRCAVPAQQLRELIVLCRGKVTGNASRAKFLVVEPNDNDAAPIEGQIVVAPGWILDSITINKVKKLSKKYRIE</sequence>
<dbReference type="Proteomes" id="UP000075840">
    <property type="component" value="Unassembled WGS sequence"/>
</dbReference>
<keyword evidence="4" id="KW-1185">Reference proteome</keyword>
<dbReference type="Pfam" id="PF12738">
    <property type="entry name" value="PTCB-BRCT"/>
    <property type="match status" value="1"/>
</dbReference>